<name>A0A5C6CPL8_9BACT</name>
<reference evidence="1 2" key="1">
    <citation type="submission" date="2019-02" db="EMBL/GenBank/DDBJ databases">
        <title>Deep-cultivation of Planctomycetes and their phenomic and genomic characterization uncovers novel biology.</title>
        <authorList>
            <person name="Wiegand S."/>
            <person name="Jogler M."/>
            <person name="Boedeker C."/>
            <person name="Pinto D."/>
            <person name="Vollmers J."/>
            <person name="Rivas-Marin E."/>
            <person name="Kohn T."/>
            <person name="Peeters S.H."/>
            <person name="Heuer A."/>
            <person name="Rast P."/>
            <person name="Oberbeckmann S."/>
            <person name="Bunk B."/>
            <person name="Jeske O."/>
            <person name="Meyerdierks A."/>
            <person name="Storesund J.E."/>
            <person name="Kallscheuer N."/>
            <person name="Luecker S."/>
            <person name="Lage O.M."/>
            <person name="Pohl T."/>
            <person name="Merkel B.J."/>
            <person name="Hornburger P."/>
            <person name="Mueller R.-W."/>
            <person name="Bruemmer F."/>
            <person name="Labrenz M."/>
            <person name="Spormann A.M."/>
            <person name="Op Den Camp H."/>
            <person name="Overmann J."/>
            <person name="Amann R."/>
            <person name="Jetten M.S.M."/>
            <person name="Mascher T."/>
            <person name="Medema M.H."/>
            <person name="Devos D.P."/>
            <person name="Kaster A.-K."/>
            <person name="Ovreas L."/>
            <person name="Rohde M."/>
            <person name="Galperin M.Y."/>
            <person name="Jogler C."/>
        </authorList>
    </citation>
    <scope>NUCLEOTIDE SEQUENCE [LARGE SCALE GENOMIC DNA]</scope>
    <source>
        <strain evidence="1 2">Pla52o</strain>
    </source>
</reference>
<proteinExistence type="predicted"/>
<comment type="caution">
    <text evidence="1">The sequence shown here is derived from an EMBL/GenBank/DDBJ whole genome shotgun (WGS) entry which is preliminary data.</text>
</comment>
<organism evidence="1 2">
    <name type="scientific">Novipirellula galeiformis</name>
    <dbReference type="NCBI Taxonomy" id="2528004"/>
    <lineage>
        <taxon>Bacteria</taxon>
        <taxon>Pseudomonadati</taxon>
        <taxon>Planctomycetota</taxon>
        <taxon>Planctomycetia</taxon>
        <taxon>Pirellulales</taxon>
        <taxon>Pirellulaceae</taxon>
        <taxon>Novipirellula</taxon>
    </lineage>
</organism>
<accession>A0A5C6CPL8</accession>
<dbReference type="AlphaFoldDB" id="A0A5C6CPL8"/>
<evidence type="ECO:0000313" key="1">
    <source>
        <dbReference type="EMBL" id="TWU26480.1"/>
    </source>
</evidence>
<keyword evidence="2" id="KW-1185">Reference proteome</keyword>
<sequence>MQLTISGEWQYQTNDDIQFLVIETVAWRCRLLILKRDLSLNPNLLRSVVVQRGCADGIKSKSRIKIKSR</sequence>
<dbReference type="Proteomes" id="UP000316304">
    <property type="component" value="Unassembled WGS sequence"/>
</dbReference>
<gene>
    <name evidence="1" type="ORF">Pla52o_03330</name>
</gene>
<protein>
    <submittedName>
        <fullName evidence="1">Uncharacterized protein</fullName>
    </submittedName>
</protein>
<dbReference type="EMBL" id="SJPT01000001">
    <property type="protein sequence ID" value="TWU26480.1"/>
    <property type="molecule type" value="Genomic_DNA"/>
</dbReference>
<evidence type="ECO:0000313" key="2">
    <source>
        <dbReference type="Proteomes" id="UP000316304"/>
    </source>
</evidence>